<evidence type="ECO:0000313" key="3">
    <source>
        <dbReference type="Proteomes" id="UP000298416"/>
    </source>
</evidence>
<dbReference type="InterPro" id="IPR015915">
    <property type="entry name" value="Kelch-typ_b-propeller"/>
</dbReference>
<reference evidence="2" key="2">
    <citation type="submission" date="2020-08" db="EMBL/GenBank/DDBJ databases">
        <title>Plant Genome Project.</title>
        <authorList>
            <person name="Zhang R.-G."/>
        </authorList>
    </citation>
    <scope>NUCLEOTIDE SEQUENCE</scope>
    <source>
        <strain evidence="2">Huo1</strain>
        <tissue evidence="2">Leaf</tissue>
    </source>
</reference>
<proteinExistence type="predicted"/>
<dbReference type="EMBL" id="PNBA02000603">
    <property type="protein sequence ID" value="KAG6383378.1"/>
    <property type="molecule type" value="Genomic_DNA"/>
</dbReference>
<dbReference type="Pfam" id="PF01344">
    <property type="entry name" value="Kelch_1"/>
    <property type="match status" value="1"/>
</dbReference>
<evidence type="ECO:0000313" key="2">
    <source>
        <dbReference type="EMBL" id="KAG6383378.1"/>
    </source>
</evidence>
<accession>A0A8X8VVZ2</accession>
<dbReference type="InterPro" id="IPR006652">
    <property type="entry name" value="Kelch_1"/>
</dbReference>
<dbReference type="AlphaFoldDB" id="A0A8X8VVZ2"/>
<dbReference type="Gene3D" id="2.120.10.80">
    <property type="entry name" value="Kelch-type beta propeller"/>
    <property type="match status" value="1"/>
</dbReference>
<reference evidence="2" key="1">
    <citation type="submission" date="2018-01" db="EMBL/GenBank/DDBJ databases">
        <authorList>
            <person name="Mao J.F."/>
        </authorList>
    </citation>
    <scope>NUCLEOTIDE SEQUENCE</scope>
    <source>
        <strain evidence="2">Huo1</strain>
        <tissue evidence="2">Leaf</tissue>
    </source>
</reference>
<sequence length="414" mass="46777">MILKYLPKCINYYCFDEVDLKDGAEINLVELEFQGNCLHKDIPAYPGFVCIGDALFMAGGVFYDVPHPTFFKQISPTNYLSTAPLPVVGSSPVTWTRSPTSMDLARAGPMVAPLHDGRIFICGGTPIRSSWVEIYDPKTGQFLPRKLPAHIKRIPIARSCFQWTKELVMIYYDRWVYTELEFKDEHPMSCDIEGHQPTLLQYNLVTDKWIVFADNIPPPIDEMNKRNLIYVGGDLLFSIDYSYSWLVYDLSSRKVVGNVSVKLPGAKISGARVIDAFYVGGKTDVKSTSWFFYVFMPNVIKHQFRGVQYAKVEVVQRKDGDLYATVHMNGVLGISPYSDIYIIASSKRDAEEDMLEASTTSSKRDAEEDMLEASTTSSKRDAEEDMLEASTTSSSSKRDALLEERGKEKVMRSE</sequence>
<protein>
    <submittedName>
        <fullName evidence="2">Uncharacterized protein</fullName>
    </submittedName>
</protein>
<comment type="caution">
    <text evidence="2">The sequence shown here is derived from an EMBL/GenBank/DDBJ whole genome shotgun (WGS) entry which is preliminary data.</text>
</comment>
<name>A0A8X8VVZ2_SALSN</name>
<gene>
    <name evidence="2" type="ORF">SASPL_156870</name>
</gene>
<dbReference type="Proteomes" id="UP000298416">
    <property type="component" value="Unassembled WGS sequence"/>
</dbReference>
<dbReference type="SUPFAM" id="SSF117281">
    <property type="entry name" value="Kelch motif"/>
    <property type="match status" value="1"/>
</dbReference>
<organism evidence="2">
    <name type="scientific">Salvia splendens</name>
    <name type="common">Scarlet sage</name>
    <dbReference type="NCBI Taxonomy" id="180675"/>
    <lineage>
        <taxon>Eukaryota</taxon>
        <taxon>Viridiplantae</taxon>
        <taxon>Streptophyta</taxon>
        <taxon>Embryophyta</taxon>
        <taxon>Tracheophyta</taxon>
        <taxon>Spermatophyta</taxon>
        <taxon>Magnoliopsida</taxon>
        <taxon>eudicotyledons</taxon>
        <taxon>Gunneridae</taxon>
        <taxon>Pentapetalae</taxon>
        <taxon>asterids</taxon>
        <taxon>lamiids</taxon>
        <taxon>Lamiales</taxon>
        <taxon>Lamiaceae</taxon>
        <taxon>Nepetoideae</taxon>
        <taxon>Mentheae</taxon>
        <taxon>Salviinae</taxon>
        <taxon>Salvia</taxon>
        <taxon>Salvia subgen. Calosphace</taxon>
        <taxon>core Calosphace</taxon>
    </lineage>
</organism>
<feature type="compositionally biased region" description="Basic and acidic residues" evidence="1">
    <location>
        <begin position="396"/>
        <end position="414"/>
    </location>
</feature>
<keyword evidence="3" id="KW-1185">Reference proteome</keyword>
<feature type="region of interest" description="Disordered" evidence="1">
    <location>
        <begin position="353"/>
        <end position="414"/>
    </location>
</feature>
<evidence type="ECO:0000256" key="1">
    <source>
        <dbReference type="SAM" id="MobiDB-lite"/>
    </source>
</evidence>